<keyword evidence="1" id="KW-0175">Coiled coil</keyword>
<evidence type="ECO:0008006" key="7">
    <source>
        <dbReference type="Google" id="ProtNLM"/>
    </source>
</evidence>
<feature type="region of interest" description="Disordered" evidence="2">
    <location>
        <begin position="451"/>
        <end position="482"/>
    </location>
</feature>
<sequence length="482" mass="53220">MDADTLFPDIYRNMFKRTIDDLDLNRFLDSDSDSGGGPVPPQRKRKRAPPKLPQPLYKAVVKDLAESGTIRVSSSTADIDNTILERIKKCLDRANHPGTPEAEAKVALHRASRLMGQYNVTQAEVLAHEPPSAQRNYAGQSNVEIVRVDGDKSKSVKHQNYVNTLLSAITLFFDCKSYSTTYNHFLKLTFYGIAQNTVTAALSFEMVYNLIAEWARPHRGTGPRNSYTIGASDGLYKMAKKRKADELAEAKKAEKEATEAKIRQEELERQAQLDRLAPHVDDEQVEDEPVDLCSPEAAAPAYEPSEASSDEDMTDYEDSVKDEPLSDSELPGGSPGANEHSPIVLDEDSGDDCAEPDFKVEVGTMDDIWGDLDEEINSFIGPGTAAPPAPNTEVPSHTSAPGKNAGASADVDEEPESKWASQMQLDIFRATATKIAEEYLTEKGVKLKNGRKRSNVIRDHKAYKQGQKDGKKIDVHRKAIKE</sequence>
<feature type="compositionally biased region" description="Acidic residues" evidence="2">
    <location>
        <begin position="308"/>
        <end position="317"/>
    </location>
</feature>
<dbReference type="Pfam" id="PF10979">
    <property type="entry name" value="DUF2786"/>
    <property type="match status" value="1"/>
</dbReference>
<feature type="compositionally biased region" description="Acidic residues" evidence="2">
    <location>
        <begin position="345"/>
        <end position="355"/>
    </location>
</feature>
<keyword evidence="6" id="KW-1185">Reference proteome</keyword>
<evidence type="ECO:0000256" key="1">
    <source>
        <dbReference type="SAM" id="Coils"/>
    </source>
</evidence>
<evidence type="ECO:0000259" key="4">
    <source>
        <dbReference type="Pfam" id="PF23771"/>
    </source>
</evidence>
<dbReference type="RefSeq" id="XP_018133207.1">
    <property type="nucleotide sequence ID" value="XM_018272365.2"/>
</dbReference>
<feature type="compositionally biased region" description="Low complexity" evidence="2">
    <location>
        <begin position="294"/>
        <end position="307"/>
    </location>
</feature>
<feature type="region of interest" description="Disordered" evidence="2">
    <location>
        <begin position="29"/>
        <end position="53"/>
    </location>
</feature>
<feature type="domain" description="DUF2786" evidence="3">
    <location>
        <begin position="83"/>
        <end position="122"/>
    </location>
</feature>
<dbReference type="AlphaFoldDB" id="A0A1B8GUF2"/>
<feature type="region of interest" description="Disordered" evidence="2">
    <location>
        <begin position="275"/>
        <end position="357"/>
    </location>
</feature>
<evidence type="ECO:0000256" key="2">
    <source>
        <dbReference type="SAM" id="MobiDB-lite"/>
    </source>
</evidence>
<name>A0A1B8GUF2_9PEZI</name>
<dbReference type="OrthoDB" id="3067443at2759"/>
<dbReference type="EMBL" id="KV460212">
    <property type="protein sequence ID" value="OBT99474.1"/>
    <property type="molecule type" value="Genomic_DNA"/>
</dbReference>
<protein>
    <recommendedName>
        <fullName evidence="7">DUF2786 domain-containing protein</fullName>
    </recommendedName>
</protein>
<feature type="coiled-coil region" evidence="1">
    <location>
        <begin position="236"/>
        <end position="275"/>
    </location>
</feature>
<dbReference type="InterPro" id="IPR024498">
    <property type="entry name" value="DUF2786"/>
</dbReference>
<dbReference type="Pfam" id="PF23771">
    <property type="entry name" value="DUF7168"/>
    <property type="match status" value="1"/>
</dbReference>
<feature type="region of interest" description="Disordered" evidence="2">
    <location>
        <begin position="377"/>
        <end position="418"/>
    </location>
</feature>
<reference evidence="5 6" key="1">
    <citation type="submission" date="2016-03" db="EMBL/GenBank/DDBJ databases">
        <title>Comparative genomics of Pseudogymnoascus destructans, the fungus causing white-nose syndrome of bats.</title>
        <authorList>
            <person name="Palmer J.M."/>
            <person name="Drees K.P."/>
            <person name="Foster J.T."/>
            <person name="Lindner D.L."/>
        </authorList>
    </citation>
    <scope>NUCLEOTIDE SEQUENCE [LARGE SCALE GENOMIC DNA]</scope>
    <source>
        <strain evidence="5 6">UAMH 10579</strain>
    </source>
</reference>
<feature type="compositionally biased region" description="Basic and acidic residues" evidence="2">
    <location>
        <begin position="456"/>
        <end position="482"/>
    </location>
</feature>
<dbReference type="GeneID" id="28836247"/>
<gene>
    <name evidence="5" type="ORF">VE01_02861</name>
</gene>
<evidence type="ECO:0000313" key="6">
    <source>
        <dbReference type="Proteomes" id="UP000091956"/>
    </source>
</evidence>
<evidence type="ECO:0000313" key="5">
    <source>
        <dbReference type="EMBL" id="OBT99474.1"/>
    </source>
</evidence>
<evidence type="ECO:0000259" key="3">
    <source>
        <dbReference type="Pfam" id="PF10979"/>
    </source>
</evidence>
<accession>A0A1B8GUF2</accession>
<organism evidence="5 6">
    <name type="scientific">Pseudogymnoascus verrucosus</name>
    <dbReference type="NCBI Taxonomy" id="342668"/>
    <lineage>
        <taxon>Eukaryota</taxon>
        <taxon>Fungi</taxon>
        <taxon>Dikarya</taxon>
        <taxon>Ascomycota</taxon>
        <taxon>Pezizomycotina</taxon>
        <taxon>Leotiomycetes</taxon>
        <taxon>Thelebolales</taxon>
        <taxon>Thelebolaceae</taxon>
        <taxon>Pseudogymnoascus</taxon>
    </lineage>
</organism>
<reference evidence="6" key="2">
    <citation type="journal article" date="2018" name="Nat. Commun.">
        <title>Extreme sensitivity to ultraviolet light in the fungal pathogen causing white-nose syndrome of bats.</title>
        <authorList>
            <person name="Palmer J.M."/>
            <person name="Drees K.P."/>
            <person name="Foster J.T."/>
            <person name="Lindner D.L."/>
        </authorList>
    </citation>
    <scope>NUCLEOTIDE SEQUENCE [LARGE SCALE GENOMIC DNA]</scope>
    <source>
        <strain evidence="6">UAMH 10579</strain>
    </source>
</reference>
<dbReference type="InterPro" id="IPR055592">
    <property type="entry name" value="DUF7168"/>
</dbReference>
<dbReference type="Proteomes" id="UP000091956">
    <property type="component" value="Unassembled WGS sequence"/>
</dbReference>
<feature type="domain" description="DUF7168" evidence="4">
    <location>
        <begin position="144"/>
        <end position="264"/>
    </location>
</feature>
<dbReference type="STRING" id="342668.A0A1B8GUF2"/>
<proteinExistence type="predicted"/>